<protein>
    <submittedName>
        <fullName evidence="1">Uncharacterized protein</fullName>
    </submittedName>
</protein>
<accession>A0A8S1F618</accession>
<reference evidence="1 2" key="1">
    <citation type="submission" date="2020-04" db="EMBL/GenBank/DDBJ databases">
        <authorList>
            <person name="Laetsch R D."/>
            <person name="Stevens L."/>
            <person name="Kumar S."/>
            <person name="Blaxter L. M."/>
        </authorList>
    </citation>
    <scope>NUCLEOTIDE SEQUENCE [LARGE SCALE GENOMIC DNA]</scope>
</reference>
<dbReference type="EMBL" id="CADEPM010000008">
    <property type="protein sequence ID" value="CAB3409275.1"/>
    <property type="molecule type" value="Genomic_DNA"/>
</dbReference>
<organism evidence="1 2">
    <name type="scientific">Caenorhabditis bovis</name>
    <dbReference type="NCBI Taxonomy" id="2654633"/>
    <lineage>
        <taxon>Eukaryota</taxon>
        <taxon>Metazoa</taxon>
        <taxon>Ecdysozoa</taxon>
        <taxon>Nematoda</taxon>
        <taxon>Chromadorea</taxon>
        <taxon>Rhabditida</taxon>
        <taxon>Rhabditina</taxon>
        <taxon>Rhabditomorpha</taxon>
        <taxon>Rhabditoidea</taxon>
        <taxon>Rhabditidae</taxon>
        <taxon>Peloderinae</taxon>
        <taxon>Caenorhabditis</taxon>
    </lineage>
</organism>
<dbReference type="Proteomes" id="UP000494206">
    <property type="component" value="Unassembled WGS sequence"/>
</dbReference>
<name>A0A8S1F618_9PELO</name>
<dbReference type="OrthoDB" id="5877722at2759"/>
<proteinExistence type="predicted"/>
<comment type="caution">
    <text evidence="1">The sequence shown here is derived from an EMBL/GenBank/DDBJ whole genome shotgun (WGS) entry which is preliminary data.</text>
</comment>
<sequence length="242" mass="27703">MPSRTTLDELREQSECGINRNLRQCFHFARFLHDYVVPRWATHLGNQIESNISYTTESSNASSSLESIEEKRKAFLEKRRLFDIEFPYKVSPEIREIGRKALREIALNPENWDLGALPKIANPSTSDSYADSLTSWAFSSNSESSFVEKLLREGEAQKKVPTTVKISPRKWNYGSELSESFSEEQMMKREQMATDASKSDDAAYDNTTQSLSTFDKVNYFPFLGFVECAVSYMPFPPVRNEG</sequence>
<gene>
    <name evidence="1" type="ORF">CBOVIS_LOCUS10948</name>
</gene>
<keyword evidence="2" id="KW-1185">Reference proteome</keyword>
<evidence type="ECO:0000313" key="2">
    <source>
        <dbReference type="Proteomes" id="UP000494206"/>
    </source>
</evidence>
<evidence type="ECO:0000313" key="1">
    <source>
        <dbReference type="EMBL" id="CAB3409275.1"/>
    </source>
</evidence>
<dbReference type="AlphaFoldDB" id="A0A8S1F618"/>